<accession>A0ABQ2EXA1</accession>
<evidence type="ECO:0000313" key="2">
    <source>
        <dbReference type="Proteomes" id="UP000660265"/>
    </source>
</evidence>
<comment type="caution">
    <text evidence="1">The sequence shown here is derived from an EMBL/GenBank/DDBJ whole genome shotgun (WGS) entry which is preliminary data.</text>
</comment>
<protein>
    <submittedName>
        <fullName evidence="1">Uncharacterized protein</fullName>
    </submittedName>
</protein>
<dbReference type="RefSeq" id="WP_189111757.1">
    <property type="nucleotide sequence ID" value="NZ_BMMV01000038.1"/>
</dbReference>
<keyword evidence="2" id="KW-1185">Reference proteome</keyword>
<organism evidence="1 2">
    <name type="scientific">Streptomyces camponoticapitis</name>
    <dbReference type="NCBI Taxonomy" id="1616125"/>
    <lineage>
        <taxon>Bacteria</taxon>
        <taxon>Bacillati</taxon>
        <taxon>Actinomycetota</taxon>
        <taxon>Actinomycetes</taxon>
        <taxon>Kitasatosporales</taxon>
        <taxon>Streptomycetaceae</taxon>
        <taxon>Streptomyces</taxon>
    </lineage>
</organism>
<dbReference type="EMBL" id="BMMV01000038">
    <property type="protein sequence ID" value="GGK29416.1"/>
    <property type="molecule type" value="Genomic_DNA"/>
</dbReference>
<gene>
    <name evidence="1" type="ORF">GCM10011583_71710</name>
</gene>
<reference evidence="2" key="1">
    <citation type="journal article" date="2019" name="Int. J. Syst. Evol. Microbiol.">
        <title>The Global Catalogue of Microorganisms (GCM) 10K type strain sequencing project: providing services to taxonomists for standard genome sequencing and annotation.</title>
        <authorList>
            <consortium name="The Broad Institute Genomics Platform"/>
            <consortium name="The Broad Institute Genome Sequencing Center for Infectious Disease"/>
            <person name="Wu L."/>
            <person name="Ma J."/>
        </authorList>
    </citation>
    <scope>NUCLEOTIDE SEQUENCE [LARGE SCALE GENOMIC DNA]</scope>
    <source>
        <strain evidence="2">CGMCC 4.7275</strain>
    </source>
</reference>
<proteinExistence type="predicted"/>
<evidence type="ECO:0000313" key="1">
    <source>
        <dbReference type="EMBL" id="GGK29416.1"/>
    </source>
</evidence>
<name>A0ABQ2EXA1_9ACTN</name>
<sequence>MDIVDLGEIAALLSVPTALVAAWWTKRSAESATSAALLAGRIQADTAISAVQAQSLLHQDQQRHIALGTACMEFLNASRTLVSAVKRLPSLDHDERQALMAKHAISMEIPYASLEFLAPPDVLTAAERLLSQCRLLERCALDRAVLRATISALEAGWCPGDPENCTDDRHNSAYVAWEFLVGWARKDEEGSRHDRDLLDYCLRDSATFTEMQVARALSLADRCPAMWDRLIGGWVRDPLMEGLESHHTDFVTAARAANLTAPLGLFPSGLEGSSSPPRRNCTA</sequence>
<dbReference type="Proteomes" id="UP000660265">
    <property type="component" value="Unassembled WGS sequence"/>
</dbReference>